<sequence>MALLAKQAWRLIQSPDSLCARVLKAKYFPATDILDAAPMSGMSYVWRSILKVPIFEDSDDFVARHYDTKGKFSVKSAYKVHLYSSLRKERAESSSAGGEREWQQNVWRNIWQLACPPKNSHPLRINIERRGVKLVDTRCVVCKRLFENGNHLFFHCSEALLACSSAMKVGHLITQLSMEKAIPIVAFLWHWWTERNKANTGKLLSTVDDFQFSMRHYCTEWTEVFIRKKSTSERGVCAWQRPQEGFIKLNIDGSYNAATDCGGWGVLARDEVGDIMFAAAGRIASASQALQTETEALIRGILYAEQMGMEKIIVETDCQILHRALS</sequence>
<protein>
    <recommendedName>
        <fullName evidence="1">RNase H type-1 domain-containing protein</fullName>
    </recommendedName>
</protein>
<dbReference type="PANTHER" id="PTHR47074:SF69">
    <property type="entry name" value="RNASE H TYPE-1 DOMAIN-CONTAINING PROTEIN"/>
    <property type="match status" value="1"/>
</dbReference>
<dbReference type="Gene3D" id="3.30.420.10">
    <property type="entry name" value="Ribonuclease H-like superfamily/Ribonuclease H"/>
    <property type="match status" value="1"/>
</dbReference>
<dbReference type="Pfam" id="PF13456">
    <property type="entry name" value="RVT_3"/>
    <property type="match status" value="1"/>
</dbReference>
<dbReference type="PANTHER" id="PTHR47074">
    <property type="entry name" value="BNAC02G40300D PROTEIN"/>
    <property type="match status" value="1"/>
</dbReference>
<organism evidence="2">
    <name type="scientific">Brachypodium distachyon</name>
    <name type="common">Purple false brome</name>
    <name type="synonym">Trachynia distachya</name>
    <dbReference type="NCBI Taxonomy" id="15368"/>
    <lineage>
        <taxon>Eukaryota</taxon>
        <taxon>Viridiplantae</taxon>
        <taxon>Streptophyta</taxon>
        <taxon>Embryophyta</taxon>
        <taxon>Tracheophyta</taxon>
        <taxon>Spermatophyta</taxon>
        <taxon>Magnoliopsida</taxon>
        <taxon>Liliopsida</taxon>
        <taxon>Poales</taxon>
        <taxon>Poaceae</taxon>
        <taxon>BOP clade</taxon>
        <taxon>Pooideae</taxon>
        <taxon>Stipodae</taxon>
        <taxon>Brachypodieae</taxon>
        <taxon>Brachypodium</taxon>
    </lineage>
</organism>
<dbReference type="OrthoDB" id="676709at2759"/>
<reference evidence="2 3" key="1">
    <citation type="journal article" date="2010" name="Nature">
        <title>Genome sequencing and analysis of the model grass Brachypodium distachyon.</title>
        <authorList>
            <consortium name="International Brachypodium Initiative"/>
        </authorList>
    </citation>
    <scope>NUCLEOTIDE SEQUENCE [LARGE SCALE GENOMIC DNA]</scope>
    <source>
        <strain evidence="2 3">Bd21</strain>
    </source>
</reference>
<evidence type="ECO:0000313" key="2">
    <source>
        <dbReference type="EMBL" id="PNT69203.1"/>
    </source>
</evidence>
<dbReference type="InterPro" id="IPR036397">
    <property type="entry name" value="RNaseH_sf"/>
</dbReference>
<dbReference type="SUPFAM" id="SSF53098">
    <property type="entry name" value="Ribonuclease H-like"/>
    <property type="match status" value="1"/>
</dbReference>
<proteinExistence type="predicted"/>
<dbReference type="InterPro" id="IPR002156">
    <property type="entry name" value="RNaseH_domain"/>
</dbReference>
<dbReference type="Gramene" id="PNT69203">
    <property type="protein sequence ID" value="PNT69203"/>
    <property type="gene ID" value="BRADI_3g51243v3"/>
</dbReference>
<dbReference type="InParanoid" id="A0A2K2D4K1"/>
<dbReference type="EMBL" id="CM000882">
    <property type="protein sequence ID" value="PNT69203.1"/>
    <property type="molecule type" value="Genomic_DNA"/>
</dbReference>
<reference evidence="2" key="2">
    <citation type="submission" date="2017-06" db="EMBL/GenBank/DDBJ databases">
        <title>WGS assembly of Brachypodium distachyon.</title>
        <authorList>
            <consortium name="The International Brachypodium Initiative"/>
            <person name="Lucas S."/>
            <person name="Harmon-Smith M."/>
            <person name="Lail K."/>
            <person name="Tice H."/>
            <person name="Grimwood J."/>
            <person name="Bruce D."/>
            <person name="Barry K."/>
            <person name="Shu S."/>
            <person name="Lindquist E."/>
            <person name="Wang M."/>
            <person name="Pitluck S."/>
            <person name="Vogel J.P."/>
            <person name="Garvin D.F."/>
            <person name="Mockler T.C."/>
            <person name="Schmutz J."/>
            <person name="Rokhsar D."/>
            <person name="Bevan M.W."/>
        </authorList>
    </citation>
    <scope>NUCLEOTIDE SEQUENCE</scope>
    <source>
        <strain evidence="2">Bd21</strain>
    </source>
</reference>
<accession>A0A2K2D4K1</accession>
<dbReference type="InterPro" id="IPR012337">
    <property type="entry name" value="RNaseH-like_sf"/>
</dbReference>
<evidence type="ECO:0000313" key="3">
    <source>
        <dbReference type="EnsemblPlants" id="PNT69203"/>
    </source>
</evidence>
<reference evidence="3" key="3">
    <citation type="submission" date="2018-08" db="UniProtKB">
        <authorList>
            <consortium name="EnsemblPlants"/>
        </authorList>
    </citation>
    <scope>IDENTIFICATION</scope>
    <source>
        <strain evidence="3">cv. Bd21</strain>
    </source>
</reference>
<dbReference type="EnsemblPlants" id="PNT69203">
    <property type="protein sequence ID" value="PNT69203"/>
    <property type="gene ID" value="BRADI_3g51243v3"/>
</dbReference>
<dbReference type="GO" id="GO:0003676">
    <property type="term" value="F:nucleic acid binding"/>
    <property type="evidence" value="ECO:0007669"/>
    <property type="project" value="InterPro"/>
</dbReference>
<evidence type="ECO:0000313" key="4">
    <source>
        <dbReference type="Proteomes" id="UP000008810"/>
    </source>
</evidence>
<name>A0A2K2D4K1_BRADI</name>
<dbReference type="CDD" id="cd06222">
    <property type="entry name" value="RNase_H_like"/>
    <property type="match status" value="1"/>
</dbReference>
<gene>
    <name evidence="2" type="ORF">BRADI_3g51243v3</name>
</gene>
<keyword evidence="4" id="KW-1185">Reference proteome</keyword>
<evidence type="ECO:0000259" key="1">
    <source>
        <dbReference type="Pfam" id="PF13456"/>
    </source>
</evidence>
<dbReference type="AlphaFoldDB" id="A0A2K2D4K1"/>
<feature type="domain" description="RNase H type-1" evidence="1">
    <location>
        <begin position="250"/>
        <end position="325"/>
    </location>
</feature>
<dbReference type="InterPro" id="IPR052929">
    <property type="entry name" value="RNase_H-like_EbsB-rel"/>
</dbReference>
<dbReference type="Proteomes" id="UP000008810">
    <property type="component" value="Chromosome 3"/>
</dbReference>
<dbReference type="InterPro" id="IPR044730">
    <property type="entry name" value="RNase_H-like_dom_plant"/>
</dbReference>
<dbReference type="GO" id="GO:0004523">
    <property type="term" value="F:RNA-DNA hybrid ribonuclease activity"/>
    <property type="evidence" value="ECO:0007669"/>
    <property type="project" value="InterPro"/>
</dbReference>